<comment type="caution">
    <text evidence="2">The sequence shown here is derived from an EMBL/GenBank/DDBJ whole genome shotgun (WGS) entry which is preliminary data.</text>
</comment>
<dbReference type="Proteomes" id="UP001225906">
    <property type="component" value="Unassembled WGS sequence"/>
</dbReference>
<feature type="chain" id="PRO_5045094896" evidence="1">
    <location>
        <begin position="22"/>
        <end position="44"/>
    </location>
</feature>
<organism evidence="2 3">
    <name type="scientific">Methylophilus aquaticus</name>
    <dbReference type="NCBI Taxonomy" id="1971610"/>
    <lineage>
        <taxon>Bacteria</taxon>
        <taxon>Pseudomonadati</taxon>
        <taxon>Pseudomonadota</taxon>
        <taxon>Betaproteobacteria</taxon>
        <taxon>Nitrosomonadales</taxon>
        <taxon>Methylophilaceae</taxon>
        <taxon>Methylophilus</taxon>
    </lineage>
</organism>
<gene>
    <name evidence="2" type="ORF">Q9291_00925</name>
</gene>
<dbReference type="EMBL" id="JAVCAP010000001">
    <property type="protein sequence ID" value="MDP8566398.1"/>
    <property type="molecule type" value="Genomic_DNA"/>
</dbReference>
<reference evidence="3" key="1">
    <citation type="journal article" date="2019" name="Int. J. Syst. Evol. Microbiol.">
        <title>The Global Catalogue of Microorganisms (GCM) 10K type strain sequencing project: providing services to taxonomists for standard genome sequencing and annotation.</title>
        <authorList>
            <consortium name="The Broad Institute Genomics Platform"/>
            <consortium name="The Broad Institute Genome Sequencing Center for Infectious Disease"/>
            <person name="Wu L."/>
            <person name="Ma J."/>
        </authorList>
    </citation>
    <scope>NUCLEOTIDE SEQUENCE [LARGE SCALE GENOMIC DNA]</scope>
    <source>
        <strain evidence="3">VKM B-3159</strain>
    </source>
</reference>
<evidence type="ECO:0000313" key="2">
    <source>
        <dbReference type="EMBL" id="MDP8566398.1"/>
    </source>
</evidence>
<proteinExistence type="predicted"/>
<name>A0ABT9JPA7_9PROT</name>
<sequence>MKKGVLAFLALMALYAVPVFAHDEHFTGNCTCGCATDSATACIS</sequence>
<protein>
    <submittedName>
        <fullName evidence="2">Uncharacterized protein</fullName>
    </submittedName>
</protein>
<evidence type="ECO:0000256" key="1">
    <source>
        <dbReference type="SAM" id="SignalP"/>
    </source>
</evidence>
<accession>A0ABT9JPA7</accession>
<keyword evidence="3" id="KW-1185">Reference proteome</keyword>
<keyword evidence="1" id="KW-0732">Signal</keyword>
<evidence type="ECO:0000313" key="3">
    <source>
        <dbReference type="Proteomes" id="UP001225906"/>
    </source>
</evidence>
<dbReference type="RefSeq" id="WP_306388104.1">
    <property type="nucleotide sequence ID" value="NZ_JAVCAP010000001.1"/>
</dbReference>
<feature type="signal peptide" evidence="1">
    <location>
        <begin position="1"/>
        <end position="21"/>
    </location>
</feature>